<accession>A0A0C3QL65</accession>
<feature type="region of interest" description="Disordered" evidence="1">
    <location>
        <begin position="145"/>
        <end position="168"/>
    </location>
</feature>
<feature type="compositionally biased region" description="Basic and acidic residues" evidence="1">
    <location>
        <begin position="50"/>
        <end position="78"/>
    </location>
</feature>
<evidence type="ECO:0000313" key="2">
    <source>
        <dbReference type="EMBL" id="KIO27304.1"/>
    </source>
</evidence>
<gene>
    <name evidence="2" type="ORF">M407DRAFT_23480</name>
</gene>
<organism evidence="2 3">
    <name type="scientific">Tulasnella calospora MUT 4182</name>
    <dbReference type="NCBI Taxonomy" id="1051891"/>
    <lineage>
        <taxon>Eukaryota</taxon>
        <taxon>Fungi</taxon>
        <taxon>Dikarya</taxon>
        <taxon>Basidiomycota</taxon>
        <taxon>Agaricomycotina</taxon>
        <taxon>Agaricomycetes</taxon>
        <taxon>Cantharellales</taxon>
        <taxon>Tulasnellaceae</taxon>
        <taxon>Tulasnella</taxon>
    </lineage>
</organism>
<feature type="region of interest" description="Disordered" evidence="1">
    <location>
        <begin position="263"/>
        <end position="295"/>
    </location>
</feature>
<dbReference type="HOGENOM" id="CLU_812745_0_0_1"/>
<dbReference type="AlphaFoldDB" id="A0A0C3QL65"/>
<name>A0A0C3QL65_9AGAM</name>
<dbReference type="OrthoDB" id="3285082at2759"/>
<feature type="compositionally biased region" description="Polar residues" evidence="1">
    <location>
        <begin position="17"/>
        <end position="33"/>
    </location>
</feature>
<evidence type="ECO:0000256" key="1">
    <source>
        <dbReference type="SAM" id="MobiDB-lite"/>
    </source>
</evidence>
<feature type="region of interest" description="Disordered" evidence="1">
    <location>
        <begin position="1"/>
        <end position="115"/>
    </location>
</feature>
<keyword evidence="3" id="KW-1185">Reference proteome</keyword>
<dbReference type="EMBL" id="KN823011">
    <property type="protein sequence ID" value="KIO27304.1"/>
    <property type="molecule type" value="Genomic_DNA"/>
</dbReference>
<feature type="compositionally biased region" description="Polar residues" evidence="1">
    <location>
        <begin position="89"/>
        <end position="98"/>
    </location>
</feature>
<proteinExistence type="predicted"/>
<feature type="region of interest" description="Disordered" evidence="1">
    <location>
        <begin position="382"/>
        <end position="426"/>
    </location>
</feature>
<feature type="compositionally biased region" description="Low complexity" evidence="1">
    <location>
        <begin position="99"/>
        <end position="111"/>
    </location>
</feature>
<evidence type="ECO:0000313" key="3">
    <source>
        <dbReference type="Proteomes" id="UP000054248"/>
    </source>
</evidence>
<reference evidence="2 3" key="1">
    <citation type="submission" date="2014-04" db="EMBL/GenBank/DDBJ databases">
        <authorList>
            <consortium name="DOE Joint Genome Institute"/>
            <person name="Kuo A."/>
            <person name="Girlanda M."/>
            <person name="Perotto S."/>
            <person name="Kohler A."/>
            <person name="Nagy L.G."/>
            <person name="Floudas D."/>
            <person name="Copeland A."/>
            <person name="Barry K.W."/>
            <person name="Cichocki N."/>
            <person name="Veneault-Fourrey C."/>
            <person name="LaButti K."/>
            <person name="Lindquist E.A."/>
            <person name="Lipzen A."/>
            <person name="Lundell T."/>
            <person name="Morin E."/>
            <person name="Murat C."/>
            <person name="Sun H."/>
            <person name="Tunlid A."/>
            <person name="Henrissat B."/>
            <person name="Grigoriev I.V."/>
            <person name="Hibbett D.S."/>
            <person name="Martin F."/>
            <person name="Nordberg H.P."/>
            <person name="Cantor M.N."/>
            <person name="Hua S.X."/>
        </authorList>
    </citation>
    <scope>NUCLEOTIDE SEQUENCE [LARGE SCALE GENOMIC DNA]</scope>
    <source>
        <strain evidence="2 3">MUT 4182</strain>
    </source>
</reference>
<feature type="region of interest" description="Disordered" evidence="1">
    <location>
        <begin position="323"/>
        <end position="352"/>
    </location>
</feature>
<dbReference type="Proteomes" id="UP000054248">
    <property type="component" value="Unassembled WGS sequence"/>
</dbReference>
<sequence length="426" mass="46224">MTLFGLLNRNSSREGTKPSSTPVSKTNWTSFKSKLSRRKEQPTTLSKTFIDARESSETSRNEPHHREPNLLWEIDARHPSVTSPPPSTKQPRSSADNQSLGSRAESSGSSRPFTPDSIASSSLSKYNYIFFAPLRASMLGETGSAEHEARPLDSQEDDGAGCEADFSQPDALISPLDHAAPETAVRSVEGIERSPMREYEPACALESFIAMSPYGGDDISTCLRGGTVAKARRIQNAFRSQHTHTATTSCERIKELLAHQSFNTPSATDSSEKDAQPGNTKKNESASGEGKPSLTVAPINLNPLSLEKSTQVLAIRPFKAVGSAGNHCQPVNKHEDESAGSEAGPSRTVAPNFPITSSRKKCIRVPALAPILELISEDYPESFNASSSLRGGDQRHKPNLRLGKPQKLGSDETLQERRPTQRYGGK</sequence>
<protein>
    <submittedName>
        <fullName evidence="2">Uncharacterized protein</fullName>
    </submittedName>
</protein>
<reference evidence="3" key="2">
    <citation type="submission" date="2015-01" db="EMBL/GenBank/DDBJ databases">
        <title>Evolutionary Origins and Diversification of the Mycorrhizal Mutualists.</title>
        <authorList>
            <consortium name="DOE Joint Genome Institute"/>
            <consortium name="Mycorrhizal Genomics Consortium"/>
            <person name="Kohler A."/>
            <person name="Kuo A."/>
            <person name="Nagy L.G."/>
            <person name="Floudas D."/>
            <person name="Copeland A."/>
            <person name="Barry K.W."/>
            <person name="Cichocki N."/>
            <person name="Veneault-Fourrey C."/>
            <person name="LaButti K."/>
            <person name="Lindquist E.A."/>
            <person name="Lipzen A."/>
            <person name="Lundell T."/>
            <person name="Morin E."/>
            <person name="Murat C."/>
            <person name="Riley R."/>
            <person name="Ohm R."/>
            <person name="Sun H."/>
            <person name="Tunlid A."/>
            <person name="Henrissat B."/>
            <person name="Grigoriev I.V."/>
            <person name="Hibbett D.S."/>
            <person name="Martin F."/>
        </authorList>
    </citation>
    <scope>NUCLEOTIDE SEQUENCE [LARGE SCALE GENOMIC DNA]</scope>
    <source>
        <strain evidence="3">MUT 4182</strain>
    </source>
</reference>